<protein>
    <submittedName>
        <fullName evidence="12">ABC transporter ATP-binding protein</fullName>
    </submittedName>
</protein>
<evidence type="ECO:0000256" key="5">
    <source>
        <dbReference type="ARBA" id="ARBA00022741"/>
    </source>
</evidence>
<dbReference type="PANTHER" id="PTHR43394:SF1">
    <property type="entry name" value="ATP-BINDING CASSETTE SUB-FAMILY B MEMBER 10, MITOCHONDRIAL"/>
    <property type="match status" value="1"/>
</dbReference>
<feature type="transmembrane region" description="Helical" evidence="9">
    <location>
        <begin position="66"/>
        <end position="83"/>
    </location>
</feature>
<dbReference type="InterPro" id="IPR017871">
    <property type="entry name" value="ABC_transporter-like_CS"/>
</dbReference>
<dbReference type="SUPFAM" id="SSF90123">
    <property type="entry name" value="ABC transporter transmembrane region"/>
    <property type="match status" value="1"/>
</dbReference>
<dbReference type="Gene3D" id="1.20.1560.10">
    <property type="entry name" value="ABC transporter type 1, transmembrane domain"/>
    <property type="match status" value="1"/>
</dbReference>
<gene>
    <name evidence="12" type="ORF">HXK00_02785</name>
</gene>
<dbReference type="CDD" id="cd03254">
    <property type="entry name" value="ABCC_Glucan_exporter_like"/>
    <property type="match status" value="1"/>
</dbReference>
<dbReference type="GO" id="GO:0016887">
    <property type="term" value="F:ATP hydrolysis activity"/>
    <property type="evidence" value="ECO:0007669"/>
    <property type="project" value="InterPro"/>
</dbReference>
<evidence type="ECO:0000259" key="10">
    <source>
        <dbReference type="PROSITE" id="PS50893"/>
    </source>
</evidence>
<dbReference type="SUPFAM" id="SSF52540">
    <property type="entry name" value="P-loop containing nucleoside triphosphate hydrolases"/>
    <property type="match status" value="1"/>
</dbReference>
<keyword evidence="4 9" id="KW-0812">Transmembrane</keyword>
<evidence type="ECO:0000256" key="2">
    <source>
        <dbReference type="ARBA" id="ARBA00022448"/>
    </source>
</evidence>
<dbReference type="FunFam" id="3.40.50.300:FF:000287">
    <property type="entry name" value="Multidrug ABC transporter ATP-binding protein"/>
    <property type="match status" value="1"/>
</dbReference>
<dbReference type="InterPro" id="IPR027417">
    <property type="entry name" value="P-loop_NTPase"/>
</dbReference>
<dbReference type="InterPro" id="IPR003593">
    <property type="entry name" value="AAA+_ATPase"/>
</dbReference>
<evidence type="ECO:0000256" key="3">
    <source>
        <dbReference type="ARBA" id="ARBA00022475"/>
    </source>
</evidence>
<dbReference type="Pfam" id="PF00664">
    <property type="entry name" value="ABC_membrane"/>
    <property type="match status" value="1"/>
</dbReference>
<evidence type="ECO:0000256" key="6">
    <source>
        <dbReference type="ARBA" id="ARBA00022840"/>
    </source>
</evidence>
<evidence type="ECO:0000256" key="9">
    <source>
        <dbReference type="SAM" id="Phobius"/>
    </source>
</evidence>
<accession>A0A929MQQ1</accession>
<proteinExistence type="predicted"/>
<evidence type="ECO:0000256" key="4">
    <source>
        <dbReference type="ARBA" id="ARBA00022692"/>
    </source>
</evidence>
<dbReference type="GO" id="GO:0005524">
    <property type="term" value="F:ATP binding"/>
    <property type="evidence" value="ECO:0007669"/>
    <property type="project" value="UniProtKB-KW"/>
</dbReference>
<dbReference type="PROSITE" id="PS00211">
    <property type="entry name" value="ABC_TRANSPORTER_1"/>
    <property type="match status" value="1"/>
</dbReference>
<dbReference type="InterPro" id="IPR011527">
    <property type="entry name" value="ABC1_TM_dom"/>
</dbReference>
<reference evidence="12" key="1">
    <citation type="submission" date="2020-04" db="EMBL/GenBank/DDBJ databases">
        <title>Deep metagenomics examines the oral microbiome during advanced dental caries in children, revealing novel taxa and co-occurrences with host molecules.</title>
        <authorList>
            <person name="Baker J.L."/>
            <person name="Morton J.T."/>
            <person name="Dinis M."/>
            <person name="Alvarez R."/>
            <person name="Tran N.C."/>
            <person name="Knight R."/>
            <person name="Edlund A."/>
        </authorList>
    </citation>
    <scope>NUCLEOTIDE SEQUENCE</scope>
    <source>
        <strain evidence="12">JCVI_23_bin.16</strain>
    </source>
</reference>
<dbReference type="PROSITE" id="PS50893">
    <property type="entry name" value="ABC_TRANSPORTER_2"/>
    <property type="match status" value="1"/>
</dbReference>
<dbReference type="Proteomes" id="UP000757900">
    <property type="component" value="Unassembled WGS sequence"/>
</dbReference>
<feature type="transmembrane region" description="Helical" evidence="9">
    <location>
        <begin position="21"/>
        <end position="46"/>
    </location>
</feature>
<dbReference type="Pfam" id="PF00005">
    <property type="entry name" value="ABC_tran"/>
    <property type="match status" value="1"/>
</dbReference>
<dbReference type="InterPro" id="IPR039421">
    <property type="entry name" value="Type_1_exporter"/>
</dbReference>
<feature type="domain" description="ABC transmembrane type-1" evidence="11">
    <location>
        <begin position="23"/>
        <end position="317"/>
    </location>
</feature>
<evidence type="ECO:0000256" key="7">
    <source>
        <dbReference type="ARBA" id="ARBA00022989"/>
    </source>
</evidence>
<comment type="caution">
    <text evidence="12">The sequence shown here is derived from an EMBL/GenBank/DDBJ whole genome shotgun (WGS) entry which is preliminary data.</text>
</comment>
<evidence type="ECO:0000256" key="1">
    <source>
        <dbReference type="ARBA" id="ARBA00004651"/>
    </source>
</evidence>
<dbReference type="AlphaFoldDB" id="A0A929MQQ1"/>
<keyword evidence="7 9" id="KW-1133">Transmembrane helix</keyword>
<keyword evidence="5" id="KW-0547">Nucleotide-binding</keyword>
<dbReference type="CDD" id="cd18547">
    <property type="entry name" value="ABC_6TM_Tm288_like"/>
    <property type="match status" value="1"/>
</dbReference>
<dbReference type="GO" id="GO:0015421">
    <property type="term" value="F:ABC-type oligopeptide transporter activity"/>
    <property type="evidence" value="ECO:0007669"/>
    <property type="project" value="TreeGrafter"/>
</dbReference>
<organism evidence="12 13">
    <name type="scientific">Abiotrophia defectiva</name>
    <name type="common">Streptococcus defectivus</name>
    <dbReference type="NCBI Taxonomy" id="46125"/>
    <lineage>
        <taxon>Bacteria</taxon>
        <taxon>Bacillati</taxon>
        <taxon>Bacillota</taxon>
        <taxon>Bacilli</taxon>
        <taxon>Lactobacillales</taxon>
        <taxon>Aerococcaceae</taxon>
        <taxon>Abiotrophia</taxon>
    </lineage>
</organism>
<dbReference type="EMBL" id="JABZFV010000036">
    <property type="protein sequence ID" value="MBF0934555.1"/>
    <property type="molecule type" value="Genomic_DNA"/>
</dbReference>
<dbReference type="FunFam" id="1.20.1560.10:FF:000011">
    <property type="entry name" value="Multidrug ABC transporter ATP-binding protein"/>
    <property type="match status" value="1"/>
</dbReference>
<evidence type="ECO:0000259" key="11">
    <source>
        <dbReference type="PROSITE" id="PS50929"/>
    </source>
</evidence>
<feature type="transmembrane region" description="Helical" evidence="9">
    <location>
        <begin position="257"/>
        <end position="282"/>
    </location>
</feature>
<dbReference type="SMART" id="SM00382">
    <property type="entry name" value="AAA"/>
    <property type="match status" value="1"/>
</dbReference>
<dbReference type="GO" id="GO:0005886">
    <property type="term" value="C:plasma membrane"/>
    <property type="evidence" value="ECO:0007669"/>
    <property type="project" value="UniProtKB-SubCell"/>
</dbReference>
<dbReference type="InterPro" id="IPR036640">
    <property type="entry name" value="ABC1_TM_sf"/>
</dbReference>
<keyword evidence="3" id="KW-1003">Cell membrane</keyword>
<dbReference type="PANTHER" id="PTHR43394">
    <property type="entry name" value="ATP-DEPENDENT PERMEASE MDL1, MITOCHONDRIAL"/>
    <property type="match status" value="1"/>
</dbReference>
<comment type="subcellular location">
    <subcellularLocation>
        <location evidence="1">Cell membrane</location>
        <topology evidence="1">Multi-pass membrane protein</topology>
    </subcellularLocation>
</comment>
<keyword evidence="6 12" id="KW-0067">ATP-binding</keyword>
<dbReference type="PROSITE" id="PS50929">
    <property type="entry name" value="ABC_TM1F"/>
    <property type="match status" value="1"/>
</dbReference>
<name>A0A929MQQ1_ABIDE</name>
<evidence type="ECO:0000256" key="8">
    <source>
        <dbReference type="ARBA" id="ARBA00023136"/>
    </source>
</evidence>
<evidence type="ECO:0000313" key="12">
    <source>
        <dbReference type="EMBL" id="MBF0934555.1"/>
    </source>
</evidence>
<keyword evidence="2" id="KW-0813">Transport</keyword>
<keyword evidence="8 9" id="KW-0472">Membrane</keyword>
<sequence length="588" mass="65572">MNKKVSSIKRLLPYMKPYGLSYFWAILLTIISDIASVLEPFIWGLALTEISRGSVAILQKVPGASLNYPYIGWILVIYFFRGLTYQVSAYLANVAITNAVQGTIRDLRQAMNQKLNRLPVSYVDQHQFGDLLGRMTGDVESVSNALQQSLLQIVNAVFTLGLVMAMMIWLNVSLALVIIISMPLSYWVAKKVLALSQPYFKGQADALGRLYGFVQENLTGFNVIKLYGREEQSAQEFYDITHNLQQVGFKATMMSSMVMPLVGLISHMTYLLLALLGGLAVLQGVLTIGNLQAFVQYVWQVNQPIQTITQLTGALQSAKSSLDRILELMDAPEEVVSAKAHLAGPLTGRVSFKDVAFHYQEDKPLIRNFNLEVEPGQMIAIVGPTGAGKTTLINLLMRFYDVTQGAIQVDGLDIRDLPRQELRQQFGMVLQDAWLYEGSIKENLRFGNLEATDEEIIEAAKAANVDHFIRTLPGGYNMEMNQESSNISLGQKQLLTIARALLADPKILILDEATSSVDTRLELLIQKAMSRLMEGRTSFVIAHRLSTIQEADKILVLRDGQIVEQGNHDSLLAAKGFYYELYQSQFNQ</sequence>
<dbReference type="Gene3D" id="3.40.50.300">
    <property type="entry name" value="P-loop containing nucleotide triphosphate hydrolases"/>
    <property type="match status" value="1"/>
</dbReference>
<evidence type="ECO:0000313" key="13">
    <source>
        <dbReference type="Proteomes" id="UP000757900"/>
    </source>
</evidence>
<feature type="domain" description="ABC transporter" evidence="10">
    <location>
        <begin position="350"/>
        <end position="584"/>
    </location>
</feature>
<feature type="transmembrane region" description="Helical" evidence="9">
    <location>
        <begin position="153"/>
        <end position="180"/>
    </location>
</feature>
<dbReference type="InterPro" id="IPR003439">
    <property type="entry name" value="ABC_transporter-like_ATP-bd"/>
</dbReference>